<dbReference type="Gene3D" id="3.10.350.10">
    <property type="entry name" value="LysM domain"/>
    <property type="match status" value="1"/>
</dbReference>
<comment type="caution">
    <text evidence="3">The sequence shown here is derived from an EMBL/GenBank/DDBJ whole genome shotgun (WGS) entry which is preliminary data.</text>
</comment>
<feature type="domain" description="LysM" evidence="2">
    <location>
        <begin position="49"/>
        <end position="93"/>
    </location>
</feature>
<dbReference type="InterPro" id="IPR036779">
    <property type="entry name" value="LysM_dom_sf"/>
</dbReference>
<accession>A0ABS3HJW7</accession>
<feature type="compositionally biased region" description="Acidic residues" evidence="1">
    <location>
        <begin position="167"/>
        <end position="177"/>
    </location>
</feature>
<evidence type="ECO:0000313" key="4">
    <source>
        <dbReference type="Proteomes" id="UP000664495"/>
    </source>
</evidence>
<evidence type="ECO:0000313" key="3">
    <source>
        <dbReference type="EMBL" id="MBO0453740.1"/>
    </source>
</evidence>
<gene>
    <name evidence="3" type="ORF">JZO85_15875</name>
</gene>
<name>A0ABS3HJW7_9ENTE</name>
<dbReference type="InterPro" id="IPR018392">
    <property type="entry name" value="LysM"/>
</dbReference>
<feature type="region of interest" description="Disordered" evidence="1">
    <location>
        <begin position="147"/>
        <end position="191"/>
    </location>
</feature>
<evidence type="ECO:0000259" key="2">
    <source>
        <dbReference type="PROSITE" id="PS51782"/>
    </source>
</evidence>
<dbReference type="RefSeq" id="WP_207109500.1">
    <property type="nucleotide sequence ID" value="NZ_JAFLVR010000038.1"/>
</dbReference>
<dbReference type="Proteomes" id="UP000664495">
    <property type="component" value="Unassembled WGS sequence"/>
</dbReference>
<proteinExistence type="predicted"/>
<dbReference type="CDD" id="cd00118">
    <property type="entry name" value="LysM"/>
    <property type="match status" value="1"/>
</dbReference>
<dbReference type="SUPFAM" id="SSF54106">
    <property type="entry name" value="LysM domain"/>
    <property type="match status" value="1"/>
</dbReference>
<dbReference type="SMART" id="SM00257">
    <property type="entry name" value="LysM"/>
    <property type="match status" value="1"/>
</dbReference>
<reference evidence="3 4" key="1">
    <citation type="submission" date="2021-03" db="EMBL/GenBank/DDBJ databases">
        <title>Enterococcal diversity collection.</title>
        <authorList>
            <person name="Gilmore M.S."/>
            <person name="Schwartzman J."/>
            <person name="Van Tyne D."/>
            <person name="Martin M."/>
            <person name="Earl A.M."/>
            <person name="Manson A.L."/>
            <person name="Straub T."/>
            <person name="Salamzade R."/>
            <person name="Saavedra J."/>
            <person name="Lebreton F."/>
            <person name="Prichula J."/>
            <person name="Schaufler K."/>
            <person name="Gaca A."/>
            <person name="Sgardioli B."/>
            <person name="Wagenaar J."/>
            <person name="Strong T."/>
        </authorList>
    </citation>
    <scope>NUCLEOTIDE SEQUENCE [LARGE SCALE GENOMIC DNA]</scope>
    <source>
        <strain evidence="3 4">MJM16</strain>
    </source>
</reference>
<evidence type="ECO:0000256" key="1">
    <source>
        <dbReference type="SAM" id="MobiDB-lite"/>
    </source>
</evidence>
<organism evidence="3 4">
    <name type="scientific">Candidatus Enterococcus murrayae</name>
    <dbReference type="NCBI Taxonomy" id="2815321"/>
    <lineage>
        <taxon>Bacteria</taxon>
        <taxon>Bacillati</taxon>
        <taxon>Bacillota</taxon>
        <taxon>Bacilli</taxon>
        <taxon>Lactobacillales</taxon>
        <taxon>Enterococcaceae</taxon>
        <taxon>Enterococcus</taxon>
    </lineage>
</organism>
<keyword evidence="4" id="KW-1185">Reference proteome</keyword>
<protein>
    <submittedName>
        <fullName evidence="3">LysM peptidoglycan-binding domain-containing protein</fullName>
    </submittedName>
</protein>
<sequence length="191" mass="20813">MKKQKGFLFGILLLGLLTLGTFYDANEVDASSWQPRSVEQIKNDIDGADQYTVREGDTLSAIAEALGLDINQLASANNIQDINVVKVGDILTTKITYVVNQTPISVNSYADTSAGNSNQEYYYTDPNPDIHYETPAVEGNGEPTDPIDVAFDDVTPIPLPEPVFEGNNDEAPIEDPNESVVHDLPPVDKTE</sequence>
<dbReference type="EMBL" id="JAFLVR010000038">
    <property type="protein sequence ID" value="MBO0453740.1"/>
    <property type="molecule type" value="Genomic_DNA"/>
</dbReference>
<dbReference type="Pfam" id="PF01476">
    <property type="entry name" value="LysM"/>
    <property type="match status" value="1"/>
</dbReference>
<dbReference type="PROSITE" id="PS51782">
    <property type="entry name" value="LYSM"/>
    <property type="match status" value="1"/>
</dbReference>